<protein>
    <submittedName>
        <fullName evidence="2">Uncharacterized protein</fullName>
    </submittedName>
</protein>
<accession>A0A2G5NLQ8</accession>
<comment type="caution">
    <text evidence="2">The sequence shown here is derived from an EMBL/GenBank/DDBJ whole genome shotgun (WGS) entry which is preliminary data.</text>
</comment>
<gene>
    <name evidence="2" type="ORF">BFS35_010200</name>
</gene>
<proteinExistence type="predicted"/>
<keyword evidence="3" id="KW-1185">Reference proteome</keyword>
<evidence type="ECO:0000256" key="1">
    <source>
        <dbReference type="SAM" id="Phobius"/>
    </source>
</evidence>
<keyword evidence="1" id="KW-0472">Membrane</keyword>
<organism evidence="2 3">
    <name type="scientific">Macrococcoides goetzii</name>
    <dbReference type="NCBI Taxonomy" id="1891097"/>
    <lineage>
        <taxon>Bacteria</taxon>
        <taxon>Bacillati</taxon>
        <taxon>Bacillota</taxon>
        <taxon>Bacilli</taxon>
        <taxon>Bacillales</taxon>
        <taxon>Staphylococcaceae</taxon>
        <taxon>Macrococcoides</taxon>
    </lineage>
</organism>
<name>A0A2G5NLQ8_9STAP</name>
<dbReference type="RefSeq" id="WP_099580874.1">
    <property type="nucleotide sequence ID" value="NZ_MJBI02000004.1"/>
</dbReference>
<keyword evidence="1" id="KW-1133">Transmembrane helix</keyword>
<sequence length="178" mass="21515">MDNKDFKKTFRYYVKNIFNFIGELPFHLYKRLMLIPSICAFMLFLLFLIYILKDLFIGYPYYDLPQKEAERLEAIDQFKRFSFMIFIFLFIYLTTLSTEIKRFRFLRKSPNVYLAIGFIGIPLVYAYSYYSNVIMHSTSTIGILFIIIIPWFANSKNKVTDRDQLYKDYDFEDIDQLN</sequence>
<feature type="transmembrane region" description="Helical" evidence="1">
    <location>
        <begin position="81"/>
        <end position="100"/>
    </location>
</feature>
<feature type="transmembrane region" description="Helical" evidence="1">
    <location>
        <begin position="32"/>
        <end position="52"/>
    </location>
</feature>
<dbReference type="Proteomes" id="UP000229523">
    <property type="component" value="Unassembled WGS sequence"/>
</dbReference>
<feature type="transmembrane region" description="Helical" evidence="1">
    <location>
        <begin position="134"/>
        <end position="153"/>
    </location>
</feature>
<evidence type="ECO:0000313" key="2">
    <source>
        <dbReference type="EMBL" id="RAI80147.1"/>
    </source>
</evidence>
<evidence type="ECO:0000313" key="3">
    <source>
        <dbReference type="Proteomes" id="UP000229523"/>
    </source>
</evidence>
<dbReference type="EMBL" id="MJBI02000004">
    <property type="protein sequence ID" value="RAI80147.1"/>
    <property type="molecule type" value="Genomic_DNA"/>
</dbReference>
<reference evidence="2 3" key="1">
    <citation type="journal article" date="2018" name="Front. Microbiol.">
        <title>Description and Comparative Genomics of Macrococcus caseolyticus subsp. hominis subsp. nov., Macrococcus goetzii sp. nov., Macrococcus epidermidis sp. nov., and Macrococcus bohemicus sp. nov., Novel Macrococci From Human Clinical Material With Virulence Potential and Suspected Uptake of Foreign DNA by Natural Transformation.</title>
        <authorList>
            <person name="Maslanova I."/>
            <person name="Wertheimer Z."/>
            <person name="Sedlacek I."/>
            <person name="Svec P."/>
            <person name="Indrakova A."/>
            <person name="Kovarovic V."/>
            <person name="Schumann P."/>
            <person name="Sproer C."/>
            <person name="Kralova S."/>
            <person name="Sedo O."/>
            <person name="Kristofova L."/>
            <person name="Vrbovska V."/>
            <person name="Fuzik T."/>
            <person name="Petras P."/>
            <person name="Zdrahal Z."/>
            <person name="Ruzickova V."/>
            <person name="Doskar J."/>
            <person name="Pantucek R."/>
        </authorList>
    </citation>
    <scope>NUCLEOTIDE SEQUENCE [LARGE SCALE GENOMIC DNA]</scope>
    <source>
        <strain evidence="2 3">CCM 4927</strain>
    </source>
</reference>
<dbReference type="AlphaFoldDB" id="A0A2G5NLQ8"/>
<keyword evidence="1" id="KW-0812">Transmembrane</keyword>
<feature type="transmembrane region" description="Helical" evidence="1">
    <location>
        <begin position="112"/>
        <end position="128"/>
    </location>
</feature>